<evidence type="ECO:0000313" key="3">
    <source>
        <dbReference type="Proteomes" id="UP000305524"/>
    </source>
</evidence>
<dbReference type="InterPro" id="IPR000182">
    <property type="entry name" value="GNAT_dom"/>
</dbReference>
<dbReference type="Gene3D" id="3.40.630.30">
    <property type="match status" value="1"/>
</dbReference>
<evidence type="ECO:0000259" key="1">
    <source>
        <dbReference type="Pfam" id="PF13302"/>
    </source>
</evidence>
<reference evidence="2 3" key="1">
    <citation type="journal article" date="2019" name="Environ. Microbiol.">
        <title>An active ?-lactamase is a part of an orchestrated cell wall stress resistance network of Bacillus subtilis and related rhizosphere species.</title>
        <authorList>
            <person name="Bucher T."/>
            <person name="Keren-Paz A."/>
            <person name="Hausser J."/>
            <person name="Olender T."/>
            <person name="Cytryn E."/>
            <person name="Kolodkin-Gal I."/>
        </authorList>
    </citation>
    <scope>NUCLEOTIDE SEQUENCE [LARGE SCALE GENOMIC DNA]</scope>
    <source>
        <strain evidence="2 3">I186</strain>
    </source>
</reference>
<dbReference type="PANTHER" id="PTHR43792:SF9">
    <property type="entry name" value="RIBOSOMAL-PROTEIN-ALANINE ACETYLTRANSFERASE"/>
    <property type="match status" value="1"/>
</dbReference>
<protein>
    <submittedName>
        <fullName evidence="2">GNAT family N-acetyltransferase</fullName>
    </submittedName>
</protein>
<proteinExistence type="predicted"/>
<dbReference type="PANTHER" id="PTHR43792">
    <property type="entry name" value="GNAT FAMILY, PUTATIVE (AFU_ORTHOLOGUE AFUA_3G00765)-RELATED-RELATED"/>
    <property type="match status" value="1"/>
</dbReference>
<feature type="non-terminal residue" evidence="2">
    <location>
        <position position="94"/>
    </location>
</feature>
<comment type="caution">
    <text evidence="2">The sequence shown here is derived from an EMBL/GenBank/DDBJ whole genome shotgun (WGS) entry which is preliminary data.</text>
</comment>
<dbReference type="GO" id="GO:0005737">
    <property type="term" value="C:cytoplasm"/>
    <property type="evidence" value="ECO:0007669"/>
    <property type="project" value="TreeGrafter"/>
</dbReference>
<evidence type="ECO:0000313" key="2">
    <source>
        <dbReference type="EMBL" id="TKI87668.1"/>
    </source>
</evidence>
<dbReference type="EMBL" id="SZOD01000024">
    <property type="protein sequence ID" value="TKI87668.1"/>
    <property type="molecule type" value="Genomic_DNA"/>
</dbReference>
<gene>
    <name evidence="2" type="ORF">FC701_00940</name>
</gene>
<name>A0A4U3AID9_BACMY</name>
<dbReference type="InterPro" id="IPR051531">
    <property type="entry name" value="N-acetyltransferase"/>
</dbReference>
<dbReference type="SUPFAM" id="SSF55729">
    <property type="entry name" value="Acyl-CoA N-acyltransferases (Nat)"/>
    <property type="match status" value="1"/>
</dbReference>
<sequence length="94" mass="11153">MIVEKRSYPALYTKRLILREVNMSDILHIYEYASYKEMSTYTVWDAHQSLHDTQKYIEEIVSQYEKEKVAPLGIVLREEQKLIGTCGFIKYDVT</sequence>
<keyword evidence="2" id="KW-0808">Transferase</keyword>
<dbReference type="Proteomes" id="UP000305524">
    <property type="component" value="Unassembled WGS sequence"/>
</dbReference>
<dbReference type="Pfam" id="PF13302">
    <property type="entry name" value="Acetyltransf_3"/>
    <property type="match status" value="1"/>
</dbReference>
<organism evidence="2 3">
    <name type="scientific">Bacillus mycoides</name>
    <dbReference type="NCBI Taxonomy" id="1405"/>
    <lineage>
        <taxon>Bacteria</taxon>
        <taxon>Bacillati</taxon>
        <taxon>Bacillota</taxon>
        <taxon>Bacilli</taxon>
        <taxon>Bacillales</taxon>
        <taxon>Bacillaceae</taxon>
        <taxon>Bacillus</taxon>
        <taxon>Bacillus cereus group</taxon>
    </lineage>
</organism>
<dbReference type="RefSeq" id="WP_137056823.1">
    <property type="nucleotide sequence ID" value="NZ_SZOD01000024.1"/>
</dbReference>
<dbReference type="AlphaFoldDB" id="A0A4U3AID9"/>
<dbReference type="InterPro" id="IPR016181">
    <property type="entry name" value="Acyl_CoA_acyltransferase"/>
</dbReference>
<feature type="domain" description="N-acetyltransferase" evidence="1">
    <location>
        <begin position="15"/>
        <end position="92"/>
    </location>
</feature>
<dbReference type="GO" id="GO:0008999">
    <property type="term" value="F:protein-N-terminal-alanine acetyltransferase activity"/>
    <property type="evidence" value="ECO:0007669"/>
    <property type="project" value="TreeGrafter"/>
</dbReference>
<accession>A0A4U3AID9</accession>